<dbReference type="InterPro" id="IPR017911">
    <property type="entry name" value="MacB-like_ATP-bd"/>
</dbReference>
<dbReference type="GO" id="GO:1902495">
    <property type="term" value="C:transmembrane transporter complex"/>
    <property type="evidence" value="ECO:0007669"/>
    <property type="project" value="UniProtKB-ARBA"/>
</dbReference>
<dbReference type="EMBL" id="NVUL01000007">
    <property type="protein sequence ID" value="PCI80969.1"/>
    <property type="molecule type" value="Genomic_DNA"/>
</dbReference>
<dbReference type="InterPro" id="IPR003593">
    <property type="entry name" value="AAA+_ATPase"/>
</dbReference>
<dbReference type="CDD" id="cd03255">
    <property type="entry name" value="ABC_MJ0796_LolCDE_FtsE"/>
    <property type="match status" value="1"/>
</dbReference>
<comment type="caution">
    <text evidence="6">The sequence shown here is derived from an EMBL/GenBank/DDBJ whole genome shotgun (WGS) entry which is preliminary data.</text>
</comment>
<dbReference type="FunFam" id="3.40.50.300:FF:000032">
    <property type="entry name" value="Export ABC transporter ATP-binding protein"/>
    <property type="match status" value="1"/>
</dbReference>
<evidence type="ECO:0000256" key="4">
    <source>
        <dbReference type="ARBA" id="ARBA00038388"/>
    </source>
</evidence>
<dbReference type="InterPro" id="IPR017871">
    <property type="entry name" value="ABC_transporter-like_CS"/>
</dbReference>
<dbReference type="SUPFAM" id="SSF52540">
    <property type="entry name" value="P-loop containing nucleoside triphosphate hydrolases"/>
    <property type="match status" value="1"/>
</dbReference>
<organism evidence="6 7">
    <name type="scientific">SAR86 cluster bacterium</name>
    <dbReference type="NCBI Taxonomy" id="2030880"/>
    <lineage>
        <taxon>Bacteria</taxon>
        <taxon>Pseudomonadati</taxon>
        <taxon>Pseudomonadota</taxon>
        <taxon>Gammaproteobacteria</taxon>
        <taxon>SAR86 cluster</taxon>
    </lineage>
</organism>
<dbReference type="SMART" id="SM00382">
    <property type="entry name" value="AAA"/>
    <property type="match status" value="1"/>
</dbReference>
<proteinExistence type="inferred from homology"/>
<dbReference type="GO" id="GO:0022857">
    <property type="term" value="F:transmembrane transporter activity"/>
    <property type="evidence" value="ECO:0007669"/>
    <property type="project" value="TreeGrafter"/>
</dbReference>
<evidence type="ECO:0000256" key="2">
    <source>
        <dbReference type="ARBA" id="ARBA00022741"/>
    </source>
</evidence>
<reference evidence="7" key="1">
    <citation type="submission" date="2017-08" db="EMBL/GenBank/DDBJ databases">
        <title>A dynamic microbial community with high functional redundancy inhabits the cold, oxic subseafloor aquifer.</title>
        <authorList>
            <person name="Tully B.J."/>
            <person name="Wheat C.G."/>
            <person name="Glazer B.T."/>
            <person name="Huber J.A."/>
        </authorList>
    </citation>
    <scope>NUCLEOTIDE SEQUENCE [LARGE SCALE GENOMIC DNA]</scope>
</reference>
<evidence type="ECO:0000313" key="7">
    <source>
        <dbReference type="Proteomes" id="UP000218767"/>
    </source>
</evidence>
<comment type="similarity">
    <text evidence="4">Belongs to the ABC transporter superfamily. Macrolide exporter (TC 3.A.1.122) family.</text>
</comment>
<keyword evidence="2" id="KW-0547">Nucleotide-binding</keyword>
<evidence type="ECO:0000259" key="5">
    <source>
        <dbReference type="PROSITE" id="PS50893"/>
    </source>
</evidence>
<keyword evidence="1" id="KW-0813">Transport</keyword>
<dbReference type="InterPro" id="IPR027417">
    <property type="entry name" value="P-loop_NTPase"/>
</dbReference>
<dbReference type="InterPro" id="IPR003439">
    <property type="entry name" value="ABC_transporter-like_ATP-bd"/>
</dbReference>
<dbReference type="PANTHER" id="PTHR24220:SF648">
    <property type="entry name" value="ABC TRANSPORTER ATP-BINDING PROTEIN YTRE"/>
    <property type="match status" value="1"/>
</dbReference>
<dbReference type="Pfam" id="PF00005">
    <property type="entry name" value="ABC_tran"/>
    <property type="match status" value="1"/>
</dbReference>
<dbReference type="GO" id="GO:0016887">
    <property type="term" value="F:ATP hydrolysis activity"/>
    <property type="evidence" value="ECO:0007669"/>
    <property type="project" value="InterPro"/>
</dbReference>
<keyword evidence="3 6" id="KW-0067">ATP-binding</keyword>
<gene>
    <name evidence="6" type="ORF">COB20_02420</name>
</gene>
<evidence type="ECO:0000313" key="6">
    <source>
        <dbReference type="EMBL" id="PCI80969.1"/>
    </source>
</evidence>
<evidence type="ECO:0000256" key="3">
    <source>
        <dbReference type="ARBA" id="ARBA00022840"/>
    </source>
</evidence>
<dbReference type="Proteomes" id="UP000218767">
    <property type="component" value="Unassembled WGS sequence"/>
</dbReference>
<dbReference type="InterPro" id="IPR015854">
    <property type="entry name" value="ABC_transpr_LolD-like"/>
</dbReference>
<dbReference type="GO" id="GO:0005886">
    <property type="term" value="C:plasma membrane"/>
    <property type="evidence" value="ECO:0007669"/>
    <property type="project" value="TreeGrafter"/>
</dbReference>
<sequence length="240" mass="26226">MIRLKDLSKVYRTAYMETVALDKINIHIRAGEFVAVMGPSGCGKSTLLNIVGMIDTVASGEYFFDGEEIASRSENDLVNLRKQNIGFIFQNFNLIDDLSVEENVDLPLLYLGFSKKERREKVAEALGLVGLEGRAKHKPQELSGGQQQRVAVARSVVSDPKLILADEPTGNLDTKNGDDVMNMLALLKSKGATIMMVTHSPEHGAKADRIISMLDGQVIDGDAEHASEEPVSNVTALNRN</sequence>
<dbReference type="PANTHER" id="PTHR24220">
    <property type="entry name" value="IMPORT ATP-BINDING PROTEIN"/>
    <property type="match status" value="1"/>
</dbReference>
<dbReference type="Gene3D" id="3.40.50.300">
    <property type="entry name" value="P-loop containing nucleotide triphosphate hydrolases"/>
    <property type="match status" value="1"/>
</dbReference>
<evidence type="ECO:0000256" key="1">
    <source>
        <dbReference type="ARBA" id="ARBA00022448"/>
    </source>
</evidence>
<protein>
    <submittedName>
        <fullName evidence="6">Phosphonate ABC transporter ATP-binding protein</fullName>
    </submittedName>
</protein>
<accession>A0A2A4XFR3</accession>
<feature type="domain" description="ABC transporter" evidence="5">
    <location>
        <begin position="2"/>
        <end position="240"/>
    </location>
</feature>
<dbReference type="PROSITE" id="PS50893">
    <property type="entry name" value="ABC_TRANSPORTER_2"/>
    <property type="match status" value="1"/>
</dbReference>
<name>A0A2A4XFR3_9GAMM</name>
<dbReference type="GO" id="GO:0005524">
    <property type="term" value="F:ATP binding"/>
    <property type="evidence" value="ECO:0007669"/>
    <property type="project" value="UniProtKB-KW"/>
</dbReference>
<dbReference type="AlphaFoldDB" id="A0A2A4XFR3"/>
<dbReference type="PROSITE" id="PS00211">
    <property type="entry name" value="ABC_TRANSPORTER_1"/>
    <property type="match status" value="1"/>
</dbReference>